<dbReference type="Pfam" id="PF03167">
    <property type="entry name" value="UDG"/>
    <property type="match status" value="1"/>
</dbReference>
<reference evidence="2 3" key="1">
    <citation type="submission" date="2017-02" db="EMBL/GenBank/DDBJ databases">
        <authorList>
            <person name="Peterson S.W."/>
        </authorList>
    </citation>
    <scope>NUCLEOTIDE SEQUENCE [LARGE SCALE GENOMIC DNA]</scope>
    <source>
        <strain evidence="3">type strain: NCCB 100098</strain>
    </source>
</reference>
<sequence>MSRFFEVEVHTEGGLPPINTNFPNDGEVPIKIVIICESPSYDEVLFGFPSVSNTGTKIFNNLVRSGMLGSNIGDYSYETNYSKFAQAGIYLTNLVRYQADLGLKGHRAKKDKKVLELWENYKYQLFEELEKIHSKYPNSPVLIACGSAFKTQIIEVIKKVDNLGMPWFVTSHPSYSKKEYLSNYNPNKWNDLNIPKTVLMHSIENKLLRSS</sequence>
<evidence type="ECO:0000313" key="3">
    <source>
        <dbReference type="Proteomes" id="UP000189966"/>
    </source>
</evidence>
<dbReference type="Proteomes" id="UP000189966">
    <property type="component" value="Unassembled WGS sequence"/>
</dbReference>
<dbReference type="AlphaFoldDB" id="A0A1T5I0K7"/>
<evidence type="ECO:0000313" key="2">
    <source>
        <dbReference type="EMBL" id="SKC32552.1"/>
    </source>
</evidence>
<accession>A0A1T5I0K7</accession>
<dbReference type="OrthoDB" id="10009671at2"/>
<organism evidence="2 3">
    <name type="scientific">Photobacterium piscicola</name>
    <dbReference type="NCBI Taxonomy" id="1378299"/>
    <lineage>
        <taxon>Bacteria</taxon>
        <taxon>Pseudomonadati</taxon>
        <taxon>Pseudomonadota</taxon>
        <taxon>Gammaproteobacteria</taxon>
        <taxon>Vibrionales</taxon>
        <taxon>Vibrionaceae</taxon>
        <taxon>Photobacterium</taxon>
    </lineage>
</organism>
<proteinExistence type="predicted"/>
<dbReference type="Gene3D" id="3.40.470.10">
    <property type="entry name" value="Uracil-DNA glycosylase-like domain"/>
    <property type="match status" value="1"/>
</dbReference>
<feature type="domain" description="Uracil-DNA glycosylase-like" evidence="1">
    <location>
        <begin position="26"/>
        <end position="180"/>
    </location>
</feature>
<name>A0A1T5I0K7_9GAMM</name>
<dbReference type="InterPro" id="IPR005122">
    <property type="entry name" value="Uracil-DNA_glycosylase-like"/>
</dbReference>
<dbReference type="EMBL" id="FUZI01000003">
    <property type="protein sequence ID" value="SKC32552.1"/>
    <property type="molecule type" value="Genomic_DNA"/>
</dbReference>
<gene>
    <name evidence="2" type="ORF">CZ809_02068</name>
</gene>
<dbReference type="SUPFAM" id="SSF52141">
    <property type="entry name" value="Uracil-DNA glycosylase-like"/>
    <property type="match status" value="1"/>
</dbReference>
<evidence type="ECO:0000259" key="1">
    <source>
        <dbReference type="Pfam" id="PF03167"/>
    </source>
</evidence>
<dbReference type="RefSeq" id="WP_080157525.1">
    <property type="nucleotide sequence ID" value="NZ_FUZI01000003.1"/>
</dbReference>
<dbReference type="InterPro" id="IPR036895">
    <property type="entry name" value="Uracil-DNA_glycosylase-like_sf"/>
</dbReference>
<protein>
    <submittedName>
        <fullName evidence="2">Uracil DNA glycosylase superfamily protein</fullName>
    </submittedName>
</protein>